<dbReference type="Gene3D" id="1.10.8.50">
    <property type="match status" value="1"/>
</dbReference>
<comment type="similarity">
    <text evidence="5">Belongs to the NEMF family.</text>
</comment>
<dbReference type="PANTHER" id="PTHR15239">
    <property type="entry name" value="NUCLEAR EXPORT MEDIATOR FACTOR NEMF"/>
    <property type="match status" value="1"/>
</dbReference>
<dbReference type="HAMAP" id="MF_00844_B">
    <property type="entry name" value="RqcH_B"/>
    <property type="match status" value="1"/>
</dbReference>
<dbReference type="InterPro" id="IPR008532">
    <property type="entry name" value="NFACT_RNA-bd"/>
</dbReference>
<gene>
    <name evidence="5 7" type="primary">rqcH</name>
    <name evidence="7" type="ORF">JEODO184_01634</name>
</gene>
<dbReference type="GO" id="GO:0000049">
    <property type="term" value="F:tRNA binding"/>
    <property type="evidence" value="ECO:0007669"/>
    <property type="project" value="UniProtKB-UniRule"/>
</dbReference>
<reference evidence="7 8" key="1">
    <citation type="submission" date="2020-07" db="EMBL/GenBank/DDBJ databases">
        <authorList>
            <person name="Criscuolo A."/>
        </authorList>
    </citation>
    <scope>NUCLEOTIDE SEQUENCE [LARGE SCALE GENOMIC DNA]</scope>
    <source>
        <strain evidence="7">CIP111649</strain>
    </source>
</reference>
<protein>
    <recommendedName>
        <fullName evidence="5">Rqc2 homolog RqcH</fullName>
        <shortName evidence="5">RqcH</shortName>
    </recommendedName>
</protein>
<evidence type="ECO:0000256" key="3">
    <source>
        <dbReference type="ARBA" id="ARBA00022884"/>
    </source>
</evidence>
<name>A0A6V7RLW7_9STAP</name>
<feature type="domain" description="NFACT RNA-binding" evidence="6">
    <location>
        <begin position="441"/>
        <end position="533"/>
    </location>
</feature>
<dbReference type="GO" id="GO:1990112">
    <property type="term" value="C:RQC complex"/>
    <property type="evidence" value="ECO:0007669"/>
    <property type="project" value="TreeGrafter"/>
</dbReference>
<dbReference type="AlphaFoldDB" id="A0A6V7RLW7"/>
<dbReference type="InterPro" id="IPR051608">
    <property type="entry name" value="RQC_Subunit_NEMF"/>
</dbReference>
<keyword evidence="3 5" id="KW-0694">RNA-binding</keyword>
<organism evidence="7 8">
    <name type="scientific">Jeotgalicoccus meleagridis</name>
    <dbReference type="NCBI Taxonomy" id="2759181"/>
    <lineage>
        <taxon>Bacteria</taxon>
        <taxon>Bacillati</taxon>
        <taxon>Bacillota</taxon>
        <taxon>Bacilli</taxon>
        <taxon>Bacillales</taxon>
        <taxon>Staphylococcaceae</taxon>
        <taxon>Jeotgalicoccus</taxon>
    </lineage>
</organism>
<evidence type="ECO:0000256" key="5">
    <source>
        <dbReference type="HAMAP-Rule" id="MF_00844"/>
    </source>
</evidence>
<keyword evidence="8" id="KW-1185">Reference proteome</keyword>
<evidence type="ECO:0000256" key="2">
    <source>
        <dbReference type="ARBA" id="ARBA00022730"/>
    </source>
</evidence>
<dbReference type="GO" id="GO:0019843">
    <property type="term" value="F:rRNA binding"/>
    <property type="evidence" value="ECO:0007669"/>
    <property type="project" value="UniProtKB-UniRule"/>
</dbReference>
<proteinExistence type="inferred from homology"/>
<dbReference type="Proteomes" id="UP000589351">
    <property type="component" value="Unassembled WGS sequence"/>
</dbReference>
<dbReference type="FunFam" id="2.30.310.10:FF:000004">
    <property type="entry name" value="Fibronectin-binding protein A"/>
    <property type="match status" value="1"/>
</dbReference>
<evidence type="ECO:0000256" key="4">
    <source>
        <dbReference type="ARBA" id="ARBA00022917"/>
    </source>
</evidence>
<dbReference type="GO" id="GO:0072344">
    <property type="term" value="P:rescue of stalled ribosome"/>
    <property type="evidence" value="ECO:0007669"/>
    <property type="project" value="UniProtKB-UniRule"/>
</dbReference>
<dbReference type="Pfam" id="PF05670">
    <property type="entry name" value="NFACT-R_1"/>
    <property type="match status" value="1"/>
</dbReference>
<keyword evidence="2 5" id="KW-0699">rRNA-binding</keyword>
<keyword evidence="1 5" id="KW-0820">tRNA-binding</keyword>
<keyword evidence="4 5" id="KW-0648">Protein biosynthesis</keyword>
<comment type="function">
    <text evidence="5">Key component of the ribosome quality control system (RQC), a ribosome-associated complex that mediates the extraction of incompletely synthesized nascent chains from stalled ribosomes and their subsequent degradation. RqcH recruits Ala-charged tRNA, and with RqcP directs the elongation of stalled nascent chains on 50S ribosomal subunits, leading to non-templated C-terminal alanine extensions (Ala tail). The Ala tail promotes nascent chain degradation. May add between 1 and at least 8 Ala residues. Binds to stalled 50S ribosomal subunits.</text>
</comment>
<evidence type="ECO:0000313" key="8">
    <source>
        <dbReference type="Proteomes" id="UP000589351"/>
    </source>
</evidence>
<evidence type="ECO:0000313" key="7">
    <source>
        <dbReference type="EMBL" id="CAD2079238.1"/>
    </source>
</evidence>
<accession>A0A6V7RLW7</accession>
<dbReference type="Gene3D" id="2.30.310.10">
    <property type="entry name" value="ibrinogen binding protein from staphylococcus aureus domain"/>
    <property type="match status" value="1"/>
</dbReference>
<dbReference type="PANTHER" id="PTHR15239:SF6">
    <property type="entry name" value="RIBOSOME QUALITY CONTROL COMPLEX SUBUNIT NEMF"/>
    <property type="match status" value="1"/>
</dbReference>
<keyword evidence="5" id="KW-0175">Coiled coil</keyword>
<sequence>MALDGNFTHALVAELSFLIGGKINKVHQMDQSTTLLKMRAAGKNHQLLISSHPMYARFHISQEKYEFPFEPPMFARILRKHIEGGIITDLKQIGNDRLVEIHVRAINELGDDIKRILILEIMGRHANIILTDDEYKIIDSIKHLTPNNNARTVMPGFTYEQPPTDKKLNPRSQEIDDLVKFIDWNRGKVKRQILSHVEGFSPVFIDEIEHRAGLLTQHNLLPTIKEVMKDAEDIVPVFYDLKRPVFYHTPLTHLGEADKTFENLSELLDDFYHKRARQSMIKQKANDYYQVIEREHAKTLRKIDKLKEDLSEAKEKEKYQKYGELITAYMHTIKPYSQTVRVLDYYTDQEIDIPLVDHLSPADNAQRYYNKYNKLKKREKLARKQLDIARMDVEYFSNLLHQMETITTEDEVEEIRQELVDEGILKAKKSNKKKKKSKQVKLHEFKTSNGLPVFVGKNNKQNDYLTNRKAQNNHLWFHTKDIPGSHVVIAHNSSDISKEDILEAAMLAAYHSKAGQSASVPVDYTEIKHVKNIPGTKPGFVTYSEQTTVNVTPDEDKVKEMKV</sequence>
<evidence type="ECO:0000259" key="6">
    <source>
        <dbReference type="Pfam" id="PF05670"/>
    </source>
</evidence>
<dbReference type="Pfam" id="PF05833">
    <property type="entry name" value="NFACT_N"/>
    <property type="match status" value="1"/>
</dbReference>
<comment type="caution">
    <text evidence="7">The sequence shown here is derived from an EMBL/GenBank/DDBJ whole genome shotgun (WGS) entry which is preliminary data.</text>
</comment>
<dbReference type="RefSeq" id="WP_185126102.1">
    <property type="nucleotide sequence ID" value="NZ_CAJEWD010000008.1"/>
</dbReference>
<evidence type="ECO:0000256" key="1">
    <source>
        <dbReference type="ARBA" id="ARBA00022555"/>
    </source>
</evidence>
<dbReference type="Gene3D" id="3.40.970.40">
    <property type="entry name" value="fibrinogen binding protein from staphylococcus aureus domain like"/>
    <property type="match status" value="1"/>
</dbReference>
<feature type="coiled-coil region" evidence="5">
    <location>
        <begin position="289"/>
        <end position="316"/>
    </location>
</feature>
<comment type="subunit">
    <text evidence="5">Associates with stalled 50S ribosomal subunits. Binds to RqcP.</text>
</comment>
<dbReference type="InterPro" id="IPR043682">
    <property type="entry name" value="RqcH_bacterial"/>
</dbReference>
<dbReference type="EMBL" id="CAJEWD010000008">
    <property type="protein sequence ID" value="CAD2079238.1"/>
    <property type="molecule type" value="Genomic_DNA"/>
</dbReference>
<dbReference type="GO" id="GO:0043023">
    <property type="term" value="F:ribosomal large subunit binding"/>
    <property type="evidence" value="ECO:0007669"/>
    <property type="project" value="UniProtKB-UniRule"/>
</dbReference>